<protein>
    <submittedName>
        <fullName evidence="14">M48 family metallopeptidase</fullName>
    </submittedName>
</protein>
<keyword evidence="8" id="KW-0862">Zinc</keyword>
<evidence type="ECO:0000256" key="8">
    <source>
        <dbReference type="ARBA" id="ARBA00022833"/>
    </source>
</evidence>
<evidence type="ECO:0000256" key="1">
    <source>
        <dbReference type="ARBA" id="ARBA00001947"/>
    </source>
</evidence>
<dbReference type="Proteomes" id="UP000697710">
    <property type="component" value="Unassembled WGS sequence"/>
</dbReference>
<dbReference type="GO" id="GO:0006508">
    <property type="term" value="P:proteolysis"/>
    <property type="evidence" value="ECO:0007669"/>
    <property type="project" value="UniProtKB-KW"/>
</dbReference>
<evidence type="ECO:0000256" key="12">
    <source>
        <dbReference type="SAM" id="Phobius"/>
    </source>
</evidence>
<dbReference type="GO" id="GO:0046872">
    <property type="term" value="F:metal ion binding"/>
    <property type="evidence" value="ECO:0007669"/>
    <property type="project" value="UniProtKB-KW"/>
</dbReference>
<feature type="transmembrane region" description="Helical" evidence="12">
    <location>
        <begin position="53"/>
        <end position="74"/>
    </location>
</feature>
<keyword evidence="10" id="KW-0482">Metalloprotease</keyword>
<gene>
    <name evidence="14" type="ORF">KC729_07680</name>
</gene>
<feature type="domain" description="Peptidase M48" evidence="13">
    <location>
        <begin position="92"/>
        <end position="316"/>
    </location>
</feature>
<dbReference type="Pfam" id="PF01435">
    <property type="entry name" value="Peptidase_M48"/>
    <property type="match status" value="1"/>
</dbReference>
<reference evidence="14" key="1">
    <citation type="submission" date="2020-04" db="EMBL/GenBank/DDBJ databases">
        <authorList>
            <person name="Zhang T."/>
        </authorList>
    </citation>
    <scope>NUCLEOTIDE SEQUENCE</scope>
    <source>
        <strain evidence="14">HKST-UBA01</strain>
    </source>
</reference>
<proteinExistence type="predicted"/>
<comment type="caution">
    <text evidence="14">The sequence shown here is derived from an EMBL/GenBank/DDBJ whole genome shotgun (WGS) entry which is preliminary data.</text>
</comment>
<evidence type="ECO:0000256" key="11">
    <source>
        <dbReference type="ARBA" id="ARBA00023136"/>
    </source>
</evidence>
<evidence type="ECO:0000256" key="3">
    <source>
        <dbReference type="ARBA" id="ARBA00022475"/>
    </source>
</evidence>
<reference evidence="14" key="2">
    <citation type="journal article" date="2021" name="Microbiome">
        <title>Successional dynamics and alternative stable states in a saline activated sludge microbial community over 9 years.</title>
        <authorList>
            <person name="Wang Y."/>
            <person name="Ye J."/>
            <person name="Ju F."/>
            <person name="Liu L."/>
            <person name="Boyd J.A."/>
            <person name="Deng Y."/>
            <person name="Parks D.H."/>
            <person name="Jiang X."/>
            <person name="Yin X."/>
            <person name="Woodcroft B.J."/>
            <person name="Tyson G.W."/>
            <person name="Hugenholtz P."/>
            <person name="Polz M.F."/>
            <person name="Zhang T."/>
        </authorList>
    </citation>
    <scope>NUCLEOTIDE SEQUENCE</scope>
    <source>
        <strain evidence="14">HKST-UBA01</strain>
    </source>
</reference>
<dbReference type="AlphaFoldDB" id="A0A956LYW9"/>
<keyword evidence="3" id="KW-1003">Cell membrane</keyword>
<dbReference type="InterPro" id="IPR001915">
    <property type="entry name" value="Peptidase_M48"/>
</dbReference>
<name>A0A956LYW9_UNCEI</name>
<keyword evidence="5 12" id="KW-0812">Transmembrane</keyword>
<evidence type="ECO:0000256" key="7">
    <source>
        <dbReference type="ARBA" id="ARBA00022801"/>
    </source>
</evidence>
<dbReference type="EMBL" id="JAGQHR010000187">
    <property type="protein sequence ID" value="MCA9727547.1"/>
    <property type="molecule type" value="Genomic_DNA"/>
</dbReference>
<evidence type="ECO:0000256" key="2">
    <source>
        <dbReference type="ARBA" id="ARBA00004651"/>
    </source>
</evidence>
<feature type="transmembrane region" description="Helical" evidence="12">
    <location>
        <begin position="190"/>
        <end position="212"/>
    </location>
</feature>
<evidence type="ECO:0000256" key="10">
    <source>
        <dbReference type="ARBA" id="ARBA00023049"/>
    </source>
</evidence>
<dbReference type="Gene3D" id="3.30.2010.10">
    <property type="entry name" value="Metalloproteases ('zincins'), catalytic domain"/>
    <property type="match status" value="1"/>
</dbReference>
<comment type="cofactor">
    <cofactor evidence="1">
        <name>Zn(2+)</name>
        <dbReference type="ChEBI" id="CHEBI:29105"/>
    </cofactor>
</comment>
<comment type="subcellular location">
    <subcellularLocation>
        <location evidence="2">Cell membrane</location>
        <topology evidence="2">Multi-pass membrane protein</topology>
    </subcellularLocation>
</comment>
<feature type="transmembrane region" description="Helical" evidence="12">
    <location>
        <begin position="20"/>
        <end position="41"/>
    </location>
</feature>
<dbReference type="GO" id="GO:0005886">
    <property type="term" value="C:plasma membrane"/>
    <property type="evidence" value="ECO:0007669"/>
    <property type="project" value="UniProtKB-SubCell"/>
</dbReference>
<evidence type="ECO:0000256" key="9">
    <source>
        <dbReference type="ARBA" id="ARBA00022989"/>
    </source>
</evidence>
<dbReference type="GO" id="GO:0004222">
    <property type="term" value="F:metalloendopeptidase activity"/>
    <property type="evidence" value="ECO:0007669"/>
    <property type="project" value="InterPro"/>
</dbReference>
<keyword evidence="11 12" id="KW-0472">Membrane</keyword>
<evidence type="ECO:0000256" key="6">
    <source>
        <dbReference type="ARBA" id="ARBA00022723"/>
    </source>
</evidence>
<keyword evidence="4" id="KW-0645">Protease</keyword>
<dbReference type="CDD" id="cd07328">
    <property type="entry name" value="M48_Ste24p_like"/>
    <property type="match status" value="1"/>
</dbReference>
<evidence type="ECO:0000256" key="5">
    <source>
        <dbReference type="ARBA" id="ARBA00022692"/>
    </source>
</evidence>
<evidence type="ECO:0000256" key="4">
    <source>
        <dbReference type="ARBA" id="ARBA00022670"/>
    </source>
</evidence>
<keyword evidence="6" id="KW-0479">Metal-binding</keyword>
<dbReference type="PANTHER" id="PTHR43221">
    <property type="entry name" value="PROTEASE HTPX"/>
    <property type="match status" value="1"/>
</dbReference>
<keyword evidence="7" id="KW-0378">Hydrolase</keyword>
<dbReference type="InterPro" id="IPR050083">
    <property type="entry name" value="HtpX_protease"/>
</dbReference>
<evidence type="ECO:0000259" key="13">
    <source>
        <dbReference type="Pfam" id="PF01435"/>
    </source>
</evidence>
<sequence>MTSNGSSQRLWARSHGLRAVLAVCFPIFFYAAAAIVGFFLIKIGLRGLGLGGRASMTVSVFCLLSGAAVLWGLLPRPVRFHEPGPLITPRAHPRLFRLLEDVSATMKVKMPDEVYLMPGVNAYVAQIGGLFGIGGRRVLVLGMPLLAVINISELRALVAHELGHYAGGETRLAGIIYQTRAAMARTTEKLLGGGIFFAYLPFEAMFQGYLAITGSISRQQELFADRWAVQLAGTEAQGSLLRHVELGQAAFSTYLQKEVAPLSVLRLAPANYFEGYRSYVGSPEYSHLLPVWESQSRERKRDRSDSHPPMAERILFAESLDLPPVAIDDAGARSLLNKSEDVELYFSRDLRPAGFRAVGWDRVGDAWEEMYRGLADRLQARIPELCVANVPAVLSDPELRERIAETTQPSLIGDRSPGRLPELERAVIQGLTAYLGCLLGTRGWRFRTAPGHPIRLERDGETLDLAVLLEEVASEEHGTKELVDALTRAGLDQNARWEVAEAERGEAHIRRRALVLSVKGGVAEITGLLSAVVWPRCCALCCGPPDHTFRIGFLDKHTNNGVRLDISVCEAHKVKGHRALELQMFDPETSRATLRLANLDYARLIEQVNS</sequence>
<evidence type="ECO:0000313" key="15">
    <source>
        <dbReference type="Proteomes" id="UP000697710"/>
    </source>
</evidence>
<evidence type="ECO:0000313" key="14">
    <source>
        <dbReference type="EMBL" id="MCA9727547.1"/>
    </source>
</evidence>
<dbReference type="PANTHER" id="PTHR43221:SF1">
    <property type="entry name" value="PROTEASE HTPX"/>
    <property type="match status" value="1"/>
</dbReference>
<organism evidence="14 15">
    <name type="scientific">Eiseniibacteriota bacterium</name>
    <dbReference type="NCBI Taxonomy" id="2212470"/>
    <lineage>
        <taxon>Bacteria</taxon>
        <taxon>Candidatus Eiseniibacteriota</taxon>
    </lineage>
</organism>
<keyword evidence="9 12" id="KW-1133">Transmembrane helix</keyword>
<accession>A0A956LYW9</accession>